<dbReference type="FunFam" id="1.20.1310.10:FF:000014">
    <property type="entry name" value="Cullin 5"/>
    <property type="match status" value="1"/>
</dbReference>
<dbReference type="Pfam" id="PF00888">
    <property type="entry name" value="Cullin"/>
    <property type="match status" value="1"/>
</dbReference>
<dbReference type="STRING" id="6198.A0A074YY05"/>
<dbReference type="OrthoDB" id="27073at2759"/>
<proteinExistence type="inferred from homology"/>
<gene>
    <name evidence="10" type="ORF">T265_15506</name>
</gene>
<dbReference type="KEGG" id="ovi:T265_15506"/>
<dbReference type="Gene3D" id="1.10.10.10">
    <property type="entry name" value="Winged helix-like DNA-binding domain superfamily/Winged helix DNA-binding domain"/>
    <property type="match status" value="1"/>
</dbReference>
<dbReference type="InterPro" id="IPR036317">
    <property type="entry name" value="Cullin_homology_sf"/>
</dbReference>
<dbReference type="PROSITE" id="PS50069">
    <property type="entry name" value="CULLIN_2"/>
    <property type="match status" value="1"/>
</dbReference>
<keyword evidence="5" id="KW-0832">Ubl conjugation</keyword>
<dbReference type="PROSITE" id="PS01256">
    <property type="entry name" value="CULLIN_1"/>
    <property type="match status" value="1"/>
</dbReference>
<dbReference type="GeneID" id="20329671"/>
<dbReference type="FunFam" id="3.30.230.130:FF:000004">
    <property type="entry name" value="Cullin 5"/>
    <property type="match status" value="1"/>
</dbReference>
<evidence type="ECO:0000256" key="6">
    <source>
        <dbReference type="ARBA" id="ARBA00040451"/>
    </source>
</evidence>
<evidence type="ECO:0000256" key="3">
    <source>
        <dbReference type="ARBA" id="ARBA00022499"/>
    </source>
</evidence>
<evidence type="ECO:0000256" key="5">
    <source>
        <dbReference type="ARBA" id="ARBA00022843"/>
    </source>
</evidence>
<dbReference type="Pfam" id="PF26557">
    <property type="entry name" value="Cullin_AB"/>
    <property type="match status" value="1"/>
</dbReference>
<dbReference type="InterPro" id="IPR016158">
    <property type="entry name" value="Cullin_homology"/>
</dbReference>
<keyword evidence="4" id="KW-0833">Ubl conjugation pathway</keyword>
<dbReference type="Gene3D" id="1.20.1310.10">
    <property type="entry name" value="Cullin Repeats"/>
    <property type="match status" value="4"/>
</dbReference>
<evidence type="ECO:0000313" key="11">
    <source>
        <dbReference type="Proteomes" id="UP000054324"/>
    </source>
</evidence>
<evidence type="ECO:0000256" key="7">
    <source>
        <dbReference type="PROSITE-ProRule" id="PRU00330"/>
    </source>
</evidence>
<dbReference type="Pfam" id="PF10557">
    <property type="entry name" value="Cullin_Nedd8"/>
    <property type="match status" value="1"/>
</dbReference>
<dbReference type="SMART" id="SM00182">
    <property type="entry name" value="CULLIN"/>
    <property type="match status" value="1"/>
</dbReference>
<dbReference type="InterPro" id="IPR001373">
    <property type="entry name" value="Cullin_N"/>
</dbReference>
<dbReference type="SUPFAM" id="SSF46785">
    <property type="entry name" value="Winged helix' DNA-binding domain"/>
    <property type="match status" value="1"/>
</dbReference>
<protein>
    <recommendedName>
        <fullName evidence="6">Cullin-5</fullName>
    </recommendedName>
</protein>
<keyword evidence="3" id="KW-1017">Isopeptide bond</keyword>
<keyword evidence="11" id="KW-1185">Reference proteome</keyword>
<dbReference type="Gene3D" id="3.30.230.130">
    <property type="entry name" value="Cullin, Chain C, Domain 2"/>
    <property type="match status" value="1"/>
</dbReference>
<dbReference type="RefSeq" id="XP_009176699.1">
    <property type="nucleotide sequence ID" value="XM_009178435.1"/>
</dbReference>
<accession>A0A074YY05</accession>
<dbReference type="InterPro" id="IPR045093">
    <property type="entry name" value="Cullin"/>
</dbReference>
<dbReference type="SMART" id="SM00884">
    <property type="entry name" value="Cullin_Nedd8"/>
    <property type="match status" value="1"/>
</dbReference>
<evidence type="ECO:0000256" key="8">
    <source>
        <dbReference type="RuleBase" id="RU003829"/>
    </source>
</evidence>
<dbReference type="FunFam" id="1.20.1310.10:FF:000009">
    <property type="entry name" value="Cullin 5"/>
    <property type="match status" value="1"/>
</dbReference>
<comment type="pathway">
    <text evidence="1">Protein modification; protein ubiquitination.</text>
</comment>
<feature type="non-terminal residue" evidence="10">
    <location>
        <position position="1"/>
    </location>
</feature>
<sequence length="810" mass="94263">SRLGDGTASAPNICPILRGKGLSVYYTVSVILIDSYDDKKSIEQRWPGVATLVKRILTIENVSPAEWQQMFCDVFQIVMWHEPHGSFQIKESLKEMIAEYIEQVKQRITDAPNTEALLKSYVVEWTKFSKSADYLPLPFTPMDGKHQIHHSNPRHVQESSVLKILLETWNDIIYEKLKTRLITSAIKHIQCERIGQIVDAELFVGVVDSCARLSDVLGADKINYLEDLEQSYVEHTKLFYKPLVAEFIQENGIRAYTSYASQKLLEEEDRASRYLAKKAKPESAEVLMKACADLFVVGYLDQLLSEIPKLLREGNVELLRQFYELIRRVENGSERILVHFEQYVNQVGLEDIRQNAETMLKDANKYVERLLDLYNRFSSIVNDAFLNDPLLLASRDRAYQEIVNNTAVFTTELPTSTRSEFRRIESRCPELLASYCDLMLRKSSINKRLLPNEVEKLLDNVLLVLKYVNSKDIFVRVYKTHLIRRLLLETSADSEMEEMMVDRLRQVGMPAEQVNKLSRMFQDIKVSHDLTINFKEMYRASGSSNQTTTVNVDMVNIFILASEIWVSKSEQKALISLPSPLEDLLPLIEKFYDGKHQGRKLIWQHHLSHGLLTFTSDRGRFDLELTAYQIVLLYAWNRRFDEKVTLDSLLTATGLQDSELRRTLWTLCEHPRMEQQVILYSPKARSEKEFTESTQFWLNLNFANTRSGKSQARRRINLIGKLQLTQEILNEEENMAIVELRQLRAQEAIIKIMKARKTLHYNDLYSELVDLLRFQFVPSKRLIKEVIEWLIEQQYLRRDVSDLNVFVYLT</sequence>
<evidence type="ECO:0000256" key="2">
    <source>
        <dbReference type="ARBA" id="ARBA00006019"/>
    </source>
</evidence>
<organism evidence="10 11">
    <name type="scientific">Opisthorchis viverrini</name>
    <name type="common">Southeast Asian liver fluke</name>
    <dbReference type="NCBI Taxonomy" id="6198"/>
    <lineage>
        <taxon>Eukaryota</taxon>
        <taxon>Metazoa</taxon>
        <taxon>Spiralia</taxon>
        <taxon>Lophotrochozoa</taxon>
        <taxon>Platyhelminthes</taxon>
        <taxon>Trematoda</taxon>
        <taxon>Digenea</taxon>
        <taxon>Opisthorchiida</taxon>
        <taxon>Opisthorchiata</taxon>
        <taxon>Opisthorchiidae</taxon>
        <taxon>Opisthorchis</taxon>
    </lineage>
</organism>
<dbReference type="EMBL" id="KL597179">
    <property type="protein sequence ID" value="KER19553.1"/>
    <property type="molecule type" value="Genomic_DNA"/>
</dbReference>
<evidence type="ECO:0000313" key="10">
    <source>
        <dbReference type="EMBL" id="KER19553.1"/>
    </source>
</evidence>
<dbReference type="PANTHER" id="PTHR11932">
    <property type="entry name" value="CULLIN"/>
    <property type="match status" value="1"/>
</dbReference>
<dbReference type="GO" id="GO:0031625">
    <property type="term" value="F:ubiquitin protein ligase binding"/>
    <property type="evidence" value="ECO:0007669"/>
    <property type="project" value="InterPro"/>
</dbReference>
<dbReference type="SUPFAM" id="SSF74788">
    <property type="entry name" value="Cullin repeat-like"/>
    <property type="match status" value="1"/>
</dbReference>
<comment type="similarity">
    <text evidence="2 7 8">Belongs to the cullin family.</text>
</comment>
<dbReference type="AlphaFoldDB" id="A0A074YY05"/>
<dbReference type="GO" id="GO:0006511">
    <property type="term" value="P:ubiquitin-dependent protein catabolic process"/>
    <property type="evidence" value="ECO:0007669"/>
    <property type="project" value="InterPro"/>
</dbReference>
<dbReference type="Proteomes" id="UP000054324">
    <property type="component" value="Unassembled WGS sequence"/>
</dbReference>
<evidence type="ECO:0000256" key="1">
    <source>
        <dbReference type="ARBA" id="ARBA00004906"/>
    </source>
</evidence>
<reference evidence="10 11" key="1">
    <citation type="submission" date="2013-11" db="EMBL/GenBank/DDBJ databases">
        <title>Opisthorchis viverrini - life in the bile duct.</title>
        <authorList>
            <person name="Young N.D."/>
            <person name="Nagarajan N."/>
            <person name="Lin S.J."/>
            <person name="Korhonen P.K."/>
            <person name="Jex A.R."/>
            <person name="Hall R.S."/>
            <person name="Safavi-Hemami H."/>
            <person name="Kaewkong W."/>
            <person name="Bertrand D."/>
            <person name="Gao S."/>
            <person name="Seet Q."/>
            <person name="Wongkham S."/>
            <person name="Teh B.T."/>
            <person name="Wongkham C."/>
            <person name="Intapan P.M."/>
            <person name="Maleewong W."/>
            <person name="Yang X."/>
            <person name="Hu M."/>
            <person name="Wang Z."/>
            <person name="Hofmann A."/>
            <person name="Sternberg P.W."/>
            <person name="Tan P."/>
            <person name="Wang J."/>
            <person name="Gasser R.B."/>
        </authorList>
    </citation>
    <scope>NUCLEOTIDE SEQUENCE [LARGE SCALE GENOMIC DNA]</scope>
</reference>
<dbReference type="InterPro" id="IPR036390">
    <property type="entry name" value="WH_DNA-bd_sf"/>
</dbReference>
<dbReference type="CTD" id="20329671"/>
<name>A0A074YY05_OPIVI</name>
<dbReference type="InterPro" id="IPR059120">
    <property type="entry name" value="Cullin-like_AB"/>
</dbReference>
<dbReference type="InterPro" id="IPR036388">
    <property type="entry name" value="WH-like_DNA-bd_sf"/>
</dbReference>
<feature type="domain" description="Cullin family profile" evidence="9">
    <location>
        <begin position="427"/>
        <end position="668"/>
    </location>
</feature>
<evidence type="ECO:0000259" key="9">
    <source>
        <dbReference type="PROSITE" id="PS50069"/>
    </source>
</evidence>
<evidence type="ECO:0000256" key="4">
    <source>
        <dbReference type="ARBA" id="ARBA00022786"/>
    </source>
</evidence>
<dbReference type="InterPro" id="IPR019559">
    <property type="entry name" value="Cullin_neddylation_domain"/>
</dbReference>
<dbReference type="SUPFAM" id="SSF75632">
    <property type="entry name" value="Cullin homology domain"/>
    <property type="match status" value="1"/>
</dbReference>
<dbReference type="InterPro" id="IPR016159">
    <property type="entry name" value="Cullin_repeat-like_dom_sf"/>
</dbReference>
<dbReference type="GO" id="GO:0031461">
    <property type="term" value="C:cullin-RING ubiquitin ligase complex"/>
    <property type="evidence" value="ECO:0007669"/>
    <property type="project" value="InterPro"/>
</dbReference>
<dbReference type="InterPro" id="IPR016157">
    <property type="entry name" value="Cullin_CS"/>
</dbReference>